<evidence type="ECO:0000313" key="2">
    <source>
        <dbReference type="Proteomes" id="UP000011058"/>
    </source>
</evidence>
<proteinExistence type="predicted"/>
<organism evidence="1 2">
    <name type="scientific">Fibrella aestuarina BUZ 2</name>
    <dbReference type="NCBI Taxonomy" id="1166018"/>
    <lineage>
        <taxon>Bacteria</taxon>
        <taxon>Pseudomonadati</taxon>
        <taxon>Bacteroidota</taxon>
        <taxon>Cytophagia</taxon>
        <taxon>Cytophagales</taxon>
        <taxon>Spirosomataceae</taxon>
        <taxon>Fibrella</taxon>
    </lineage>
</organism>
<dbReference type="KEGG" id="fae:FAES_4367"/>
<sequence>MLGIKLYTITIWPASQPIITMLTINQVSQNATRQTVSTQWAMSSTRFSTNWQVTATLLLDDLDNELEYNSTFGPVPNKPVAPAMPSFFAMLEAEGKTEEAVTFLD</sequence>
<dbReference type="HOGENOM" id="CLU_2232568_0_0_10"/>
<dbReference type="Proteomes" id="UP000011058">
    <property type="component" value="Chromosome"/>
</dbReference>
<reference evidence="1 2" key="1">
    <citation type="journal article" date="2012" name="J. Bacteriol.">
        <title>Genome Sequence of Fibrella aestuarina BUZ 2T, a Filamentous Marine Bacterium.</title>
        <authorList>
            <person name="Filippini M."/>
            <person name="Qi W."/>
            <person name="Blom J."/>
            <person name="Goesmann A."/>
            <person name="Smits T.H."/>
            <person name="Bagheri H.C."/>
        </authorList>
    </citation>
    <scope>NUCLEOTIDE SEQUENCE [LARGE SCALE GENOMIC DNA]</scope>
    <source>
        <strain evidence="2">BUZ 2T</strain>
    </source>
</reference>
<dbReference type="EMBL" id="HE796683">
    <property type="protein sequence ID" value="CCH02366.1"/>
    <property type="molecule type" value="Genomic_DNA"/>
</dbReference>
<dbReference type="AlphaFoldDB" id="I0KE13"/>
<gene>
    <name evidence="1" type="ORF">FAES_4367</name>
</gene>
<accession>I0KE13</accession>
<name>I0KE13_9BACT</name>
<protein>
    <submittedName>
        <fullName evidence="1">Uncharacterized protein</fullName>
    </submittedName>
</protein>
<evidence type="ECO:0000313" key="1">
    <source>
        <dbReference type="EMBL" id="CCH02366.1"/>
    </source>
</evidence>
<keyword evidence="2" id="KW-1185">Reference proteome</keyword>